<dbReference type="SMART" id="SM01321">
    <property type="entry name" value="Y1_Tnp"/>
    <property type="match status" value="1"/>
</dbReference>
<dbReference type="PANTHER" id="PTHR36966:SF1">
    <property type="entry name" value="REP-ASSOCIATED TYROSINE TRANSPOSASE"/>
    <property type="match status" value="1"/>
</dbReference>
<name>A0A2W2AE32_9BACT</name>
<evidence type="ECO:0000313" key="3">
    <source>
        <dbReference type="Proteomes" id="UP000248745"/>
    </source>
</evidence>
<dbReference type="Gene3D" id="3.30.70.1290">
    <property type="entry name" value="Transposase IS200-like"/>
    <property type="match status" value="1"/>
</dbReference>
<dbReference type="InterPro" id="IPR036515">
    <property type="entry name" value="Transposase_17_sf"/>
</dbReference>
<dbReference type="NCBIfam" id="NF047646">
    <property type="entry name" value="REP_Tyr_transpos"/>
    <property type="match status" value="1"/>
</dbReference>
<dbReference type="InterPro" id="IPR002686">
    <property type="entry name" value="Transposase_17"/>
</dbReference>
<dbReference type="AlphaFoldDB" id="A0A2W2AE32"/>
<dbReference type="RefSeq" id="WP_111000183.1">
    <property type="nucleotide sequence ID" value="NZ_QKTW01000022.1"/>
</dbReference>
<dbReference type="InterPro" id="IPR052715">
    <property type="entry name" value="RAYT_transposase"/>
</dbReference>
<accession>A0A2W2AE32</accession>
<evidence type="ECO:0000259" key="1">
    <source>
        <dbReference type="SMART" id="SM01321"/>
    </source>
</evidence>
<evidence type="ECO:0000313" key="2">
    <source>
        <dbReference type="EMBL" id="PZF71812.1"/>
    </source>
</evidence>
<organism evidence="2 3">
    <name type="scientific">Taibaiella soli</name>
    <dbReference type="NCBI Taxonomy" id="1649169"/>
    <lineage>
        <taxon>Bacteria</taxon>
        <taxon>Pseudomonadati</taxon>
        <taxon>Bacteroidota</taxon>
        <taxon>Chitinophagia</taxon>
        <taxon>Chitinophagales</taxon>
        <taxon>Chitinophagaceae</taxon>
        <taxon>Taibaiella</taxon>
    </lineage>
</organism>
<dbReference type="PANTHER" id="PTHR36966">
    <property type="entry name" value="REP-ASSOCIATED TYROSINE TRANSPOSASE"/>
    <property type="match status" value="1"/>
</dbReference>
<protein>
    <submittedName>
        <fullName evidence="2">Transposase</fullName>
    </submittedName>
</protein>
<dbReference type="EMBL" id="QKTW01000022">
    <property type="protein sequence ID" value="PZF71812.1"/>
    <property type="molecule type" value="Genomic_DNA"/>
</dbReference>
<feature type="domain" description="Transposase IS200-like" evidence="1">
    <location>
        <begin position="9"/>
        <end position="149"/>
    </location>
</feature>
<dbReference type="GO" id="GO:0004803">
    <property type="term" value="F:transposase activity"/>
    <property type="evidence" value="ECO:0007669"/>
    <property type="project" value="InterPro"/>
</dbReference>
<sequence>MSSRYKVSENDVPHFITTTVIHWIDALSRPLYKDIILDSLSFCQQKKGLQLHAWVIMNNHVHLIISAREGSQIADIVRDFKKFTSRKLIDAILNNAQESRRNWMMRMFRSAGTSNSSNEQFQFWEQNFHPIELDTEEKFRQRMNYLHENPVKAGFVWEAQQYKYSSATDYYERRPGLLPLIMIE</sequence>
<gene>
    <name evidence="2" type="ORF">DN068_17255</name>
</gene>
<reference evidence="2 3" key="1">
    <citation type="submission" date="2018-06" db="EMBL/GenBank/DDBJ databases">
        <title>Mucibacter soli gen. nov., sp. nov., a new member of the family Chitinophagaceae producing mucin.</title>
        <authorList>
            <person name="Kim M.-K."/>
            <person name="Park S."/>
            <person name="Kim T.-S."/>
            <person name="Joung Y."/>
            <person name="Han J.-H."/>
            <person name="Kim S.B."/>
        </authorList>
    </citation>
    <scope>NUCLEOTIDE SEQUENCE [LARGE SCALE GENOMIC DNA]</scope>
    <source>
        <strain evidence="2 3">R1-15</strain>
    </source>
</reference>
<dbReference type="Pfam" id="PF01797">
    <property type="entry name" value="Y1_Tnp"/>
    <property type="match status" value="1"/>
</dbReference>
<dbReference type="OrthoDB" id="9788881at2"/>
<dbReference type="GO" id="GO:0043565">
    <property type="term" value="F:sequence-specific DNA binding"/>
    <property type="evidence" value="ECO:0007669"/>
    <property type="project" value="TreeGrafter"/>
</dbReference>
<dbReference type="SUPFAM" id="SSF143422">
    <property type="entry name" value="Transposase IS200-like"/>
    <property type="match status" value="1"/>
</dbReference>
<comment type="caution">
    <text evidence="2">The sequence shown here is derived from an EMBL/GenBank/DDBJ whole genome shotgun (WGS) entry which is preliminary data.</text>
</comment>
<keyword evidence="3" id="KW-1185">Reference proteome</keyword>
<proteinExistence type="predicted"/>
<dbReference type="GO" id="GO:0006313">
    <property type="term" value="P:DNA transposition"/>
    <property type="evidence" value="ECO:0007669"/>
    <property type="project" value="InterPro"/>
</dbReference>
<dbReference type="Proteomes" id="UP000248745">
    <property type="component" value="Unassembled WGS sequence"/>
</dbReference>